<comment type="similarity">
    <text evidence="2">Belongs to the DUOXA family.</text>
</comment>
<dbReference type="PANTHER" id="PTHR31158">
    <property type="entry name" value="DUAL OXIDASE 2"/>
    <property type="match status" value="1"/>
</dbReference>
<name>A0A812AS33_ACAPH</name>
<feature type="transmembrane region" description="Helical" evidence="7">
    <location>
        <begin position="5"/>
        <end position="26"/>
    </location>
</feature>
<evidence type="ECO:0000256" key="4">
    <source>
        <dbReference type="ARBA" id="ARBA00022989"/>
    </source>
</evidence>
<feature type="transmembrane region" description="Helical" evidence="7">
    <location>
        <begin position="32"/>
        <end position="49"/>
    </location>
</feature>
<feature type="transmembrane region" description="Helical" evidence="7">
    <location>
        <begin position="289"/>
        <end position="314"/>
    </location>
</feature>
<evidence type="ECO:0000256" key="7">
    <source>
        <dbReference type="SAM" id="Phobius"/>
    </source>
</evidence>
<comment type="caution">
    <text evidence="8">The sequence shown here is derived from an EMBL/GenBank/DDBJ whole genome shotgun (WGS) entry which is preliminary data.</text>
</comment>
<feature type="transmembrane region" description="Helical" evidence="7">
    <location>
        <begin position="255"/>
        <end position="282"/>
    </location>
</feature>
<feature type="transmembrane region" description="Helical" evidence="7">
    <location>
        <begin position="70"/>
        <end position="95"/>
    </location>
</feature>
<feature type="transmembrane region" description="Helical" evidence="7">
    <location>
        <begin position="422"/>
        <end position="440"/>
    </location>
</feature>
<proteinExistence type="inferred from homology"/>
<dbReference type="PANTHER" id="PTHR31158:SF1">
    <property type="entry name" value="DOXA1 FACTOR-RELATED"/>
    <property type="match status" value="1"/>
</dbReference>
<evidence type="ECO:0000256" key="5">
    <source>
        <dbReference type="ARBA" id="ARBA00023136"/>
    </source>
</evidence>
<keyword evidence="4 7" id="KW-1133">Transmembrane helix</keyword>
<reference evidence="8" key="1">
    <citation type="submission" date="2021-01" db="EMBL/GenBank/DDBJ databases">
        <authorList>
            <person name="Li R."/>
            <person name="Bekaert M."/>
        </authorList>
    </citation>
    <scope>NUCLEOTIDE SEQUENCE</scope>
    <source>
        <strain evidence="8">Farmed</strain>
    </source>
</reference>
<evidence type="ECO:0000256" key="1">
    <source>
        <dbReference type="ARBA" id="ARBA00004141"/>
    </source>
</evidence>
<comment type="subcellular location">
    <subcellularLocation>
        <location evidence="1">Membrane</location>
        <topology evidence="1">Multi-pass membrane protein</topology>
    </subcellularLocation>
</comment>
<keyword evidence="6" id="KW-0325">Glycoprotein</keyword>
<dbReference type="EMBL" id="CAHIKZ030000094">
    <property type="protein sequence ID" value="CAE1151773.1"/>
    <property type="molecule type" value="Genomic_DNA"/>
</dbReference>
<evidence type="ECO:0000313" key="9">
    <source>
        <dbReference type="Proteomes" id="UP000597762"/>
    </source>
</evidence>
<evidence type="ECO:0000256" key="3">
    <source>
        <dbReference type="ARBA" id="ARBA00022692"/>
    </source>
</evidence>
<gene>
    <name evidence="8" type="ORF">SPHA_3222</name>
</gene>
<dbReference type="GO" id="GO:0015031">
    <property type="term" value="P:protein transport"/>
    <property type="evidence" value="ECO:0007669"/>
    <property type="project" value="InterPro"/>
</dbReference>
<dbReference type="GO" id="GO:0005789">
    <property type="term" value="C:endoplasmic reticulum membrane"/>
    <property type="evidence" value="ECO:0007669"/>
    <property type="project" value="InterPro"/>
</dbReference>
<keyword evidence="5 7" id="KW-0472">Membrane</keyword>
<evidence type="ECO:0000256" key="6">
    <source>
        <dbReference type="ARBA" id="ARBA00023180"/>
    </source>
</evidence>
<dbReference type="InterPro" id="IPR018469">
    <property type="entry name" value="Dual_oxidase_maturation_fac"/>
</dbReference>
<feature type="transmembrane region" description="Helical" evidence="7">
    <location>
        <begin position="320"/>
        <end position="350"/>
    </location>
</feature>
<keyword evidence="3 7" id="KW-0812">Transmembrane</keyword>
<keyword evidence="9" id="KW-1185">Reference proteome</keyword>
<accession>A0A812AS33</accession>
<sequence length="456" mass="53010">MIVSFLYRASFAFWVVTIILMCSVVFFGSIMFIISGLTMCITVLVYHLLQPIYPFMVPFDKQILHLHYSWCFWLLVATGIITTILGIIVLVFNYIKPKETANFFGLENEFPDEADDISYNMENALDVNKAADCPFPPYCYSNPCFNVSHGTEPLKSKESSLLELNADTNGVNTDGNDSHYISSLDRSFFRPGLCFFCFVFYYDAFSFAITPTFISLFSLFIISNFSSPPSLFSLFIYLHSNPLFIILFLHNTRVFFLLTISLLTTLFLSTLFITILFTIFYTTFLCSKYLFFFLTLPTSTSILPFIFLSFFYVFPHYLPFYFSLFLFTLCFCLFLHSSYFSLSLFTSFILSFLSPHSLPNSYCLLPFSLPFTLFIFLFVFLYLLPSYLFMFIFLFFFRLFLFLSPTHFISPSLSRSYLLTKCLPISLLSPTSTLFIFPLITSFEYFNSFLFKCPFP</sequence>
<dbReference type="AlphaFoldDB" id="A0A812AS33"/>
<dbReference type="Pfam" id="PF10204">
    <property type="entry name" value="DuoxA"/>
    <property type="match status" value="1"/>
</dbReference>
<feature type="transmembrane region" description="Helical" evidence="7">
    <location>
        <begin position="362"/>
        <end position="383"/>
    </location>
</feature>
<feature type="transmembrane region" description="Helical" evidence="7">
    <location>
        <begin position="389"/>
        <end position="410"/>
    </location>
</feature>
<feature type="transmembrane region" description="Helical" evidence="7">
    <location>
        <begin position="199"/>
        <end position="222"/>
    </location>
</feature>
<feature type="transmembrane region" description="Helical" evidence="7">
    <location>
        <begin position="231"/>
        <end position="249"/>
    </location>
</feature>
<evidence type="ECO:0000256" key="2">
    <source>
        <dbReference type="ARBA" id="ARBA00009816"/>
    </source>
</evidence>
<dbReference type="OrthoDB" id="10042652at2759"/>
<dbReference type="Proteomes" id="UP000597762">
    <property type="component" value="Unassembled WGS sequence"/>
</dbReference>
<protein>
    <submittedName>
        <fullName evidence="8">Uncharacterized protein</fullName>
    </submittedName>
</protein>
<evidence type="ECO:0000313" key="8">
    <source>
        <dbReference type="EMBL" id="CAE1151773.1"/>
    </source>
</evidence>
<organism evidence="8 9">
    <name type="scientific">Acanthosepion pharaonis</name>
    <name type="common">Pharaoh cuttlefish</name>
    <name type="synonym">Sepia pharaonis</name>
    <dbReference type="NCBI Taxonomy" id="158019"/>
    <lineage>
        <taxon>Eukaryota</taxon>
        <taxon>Metazoa</taxon>
        <taxon>Spiralia</taxon>
        <taxon>Lophotrochozoa</taxon>
        <taxon>Mollusca</taxon>
        <taxon>Cephalopoda</taxon>
        <taxon>Coleoidea</taxon>
        <taxon>Decapodiformes</taxon>
        <taxon>Sepiida</taxon>
        <taxon>Sepiina</taxon>
        <taxon>Sepiidae</taxon>
        <taxon>Acanthosepion</taxon>
    </lineage>
</organism>